<keyword evidence="3" id="KW-1185">Reference proteome</keyword>
<evidence type="ECO:0000256" key="1">
    <source>
        <dbReference type="SAM" id="MobiDB-lite"/>
    </source>
</evidence>
<name>Q2W2N6_PARM1</name>
<dbReference type="Proteomes" id="UP000007058">
    <property type="component" value="Chromosome"/>
</dbReference>
<dbReference type="HOGENOM" id="CLU_2288108_0_0_5"/>
<accession>Q2W2N6</accession>
<feature type="region of interest" description="Disordered" evidence="1">
    <location>
        <begin position="1"/>
        <end position="59"/>
    </location>
</feature>
<reference evidence="2 3" key="1">
    <citation type="journal article" date="2005" name="DNA Res.">
        <title>Complete genome sequence of the facultative anaerobic magnetotactic bacterium Magnetospirillum sp. strain AMB-1.</title>
        <authorList>
            <person name="Matsunaga T."/>
            <person name="Okamura Y."/>
            <person name="Fukuda Y."/>
            <person name="Wahyudi A.T."/>
            <person name="Murase Y."/>
            <person name="Takeyama H."/>
        </authorList>
    </citation>
    <scope>NUCLEOTIDE SEQUENCE [LARGE SCALE GENOMIC DNA]</scope>
    <source>
        <strain evidence="3">ATCC 700264 / AMB-1</strain>
    </source>
</reference>
<evidence type="ECO:0000313" key="2">
    <source>
        <dbReference type="EMBL" id="BAE51889.1"/>
    </source>
</evidence>
<organism evidence="2 3">
    <name type="scientific">Paramagnetospirillum magneticum (strain ATCC 700264 / AMB-1)</name>
    <name type="common">Magnetospirillum magneticum</name>
    <dbReference type="NCBI Taxonomy" id="342108"/>
    <lineage>
        <taxon>Bacteria</taxon>
        <taxon>Pseudomonadati</taxon>
        <taxon>Pseudomonadota</taxon>
        <taxon>Alphaproteobacteria</taxon>
        <taxon>Rhodospirillales</taxon>
        <taxon>Magnetospirillaceae</taxon>
        <taxon>Paramagnetospirillum</taxon>
    </lineage>
</organism>
<evidence type="ECO:0000313" key="3">
    <source>
        <dbReference type="Proteomes" id="UP000007058"/>
    </source>
</evidence>
<gene>
    <name evidence="2" type="ordered locus">amb3085</name>
</gene>
<protein>
    <submittedName>
        <fullName evidence="2">Uncharacterized protein</fullName>
    </submittedName>
</protein>
<proteinExistence type="predicted"/>
<dbReference type="KEGG" id="mag:amb3085"/>
<dbReference type="STRING" id="342108.amb3085"/>
<dbReference type="EMBL" id="AP007255">
    <property type="protein sequence ID" value="BAE51889.1"/>
    <property type="molecule type" value="Genomic_DNA"/>
</dbReference>
<dbReference type="AlphaFoldDB" id="Q2W2N6"/>
<sequence>MVPVPGQGRRYRPACQDLPGAERRQEGGSRSGQVKPDPVGSGWDRSRPGSLQRPGGVGLPAPPFFFEFPSLTGISSPTGISLDPGKIQDLTKVMWVPAPQG</sequence>